<organism evidence="4 5">
    <name type="scientific">Candidatus Thermofonsia Clade 1 bacterium</name>
    <dbReference type="NCBI Taxonomy" id="2364210"/>
    <lineage>
        <taxon>Bacteria</taxon>
        <taxon>Bacillati</taxon>
        <taxon>Chloroflexota</taxon>
        <taxon>Candidatus Thermofontia</taxon>
        <taxon>Candidatus Thermofonsia Clade 1</taxon>
    </lineage>
</organism>
<keyword evidence="3" id="KW-0326">Glycosidase</keyword>
<comment type="similarity">
    <text evidence="1">Belongs to the glycosyl hydrolase 8 (cellulase D) family.</text>
</comment>
<evidence type="ECO:0000313" key="5">
    <source>
        <dbReference type="Proteomes" id="UP000228921"/>
    </source>
</evidence>
<evidence type="ECO:0000313" key="4">
    <source>
        <dbReference type="EMBL" id="PJF32269.1"/>
    </source>
</evidence>
<evidence type="ECO:0000256" key="3">
    <source>
        <dbReference type="ARBA" id="ARBA00023295"/>
    </source>
</evidence>
<dbReference type="InterPro" id="IPR012341">
    <property type="entry name" value="6hp_glycosidase-like_sf"/>
</dbReference>
<keyword evidence="2 4" id="KW-0378">Hydrolase</keyword>
<sequence length="433" mass="50233">MVNTAGYYWLLKFGSALIISALIFAPFGSVSAAGQLTEAQSVYEERGGAFSSHVYPNLLAELGIPQSAIQARIEQVWHSLFYGDPQTERVYFPVGEDMAYILDVYQDFVHSEGISYGMMIAVQLDKQEEFNRLWKWARTYMYHTDPRYYGFLSWKHATDGTRLSYDAAPDAETWIVTALFFAAARWGNGEGIFNYQAEANTLLREMLHKHETSQIFTSMFDMKTNLVVFSPRRGRMSRFTNPSYHAPHFYELWARWTDRAQDRERLLQIAEASRAFWRRAAHPQTGLMPNYANFDGTPKVWGDYGEIFSADAWRCAMQVALDYTWFAADDWQIEQSNRLLRFFHKQGTRYYPSVYTLEGRSLEPRYNSVALVAMNATAALAATDPIRWDFVRAFWEAPLTRGRYRYYDNMLYMFALLQLSGNFRIYSPSVPAR</sequence>
<dbReference type="InterPro" id="IPR008928">
    <property type="entry name" value="6-hairpin_glycosidase_sf"/>
</dbReference>
<dbReference type="Proteomes" id="UP000228921">
    <property type="component" value="Unassembled WGS sequence"/>
</dbReference>
<name>A0A2M8P3Z6_9CHLR</name>
<dbReference type="AlphaFoldDB" id="A0A2M8P3Z6"/>
<dbReference type="InterPro" id="IPR002037">
    <property type="entry name" value="Glyco_hydro_8"/>
</dbReference>
<dbReference type="GO" id="GO:0005975">
    <property type="term" value="P:carbohydrate metabolic process"/>
    <property type="evidence" value="ECO:0007669"/>
    <property type="project" value="InterPro"/>
</dbReference>
<proteinExistence type="inferred from homology"/>
<reference evidence="4 5" key="1">
    <citation type="submission" date="2017-11" db="EMBL/GenBank/DDBJ databases">
        <title>Evolution of Phototrophy in the Chloroflexi Phylum Driven by Horizontal Gene Transfer.</title>
        <authorList>
            <person name="Ward L.M."/>
            <person name="Hemp J."/>
            <person name="Shih P.M."/>
            <person name="Mcglynn S.E."/>
            <person name="Fischer W."/>
        </authorList>
    </citation>
    <scope>NUCLEOTIDE SEQUENCE [LARGE SCALE GENOMIC DNA]</scope>
    <source>
        <strain evidence="4">CP2_2F</strain>
    </source>
</reference>
<dbReference type="Pfam" id="PF01270">
    <property type="entry name" value="Glyco_hydro_8"/>
    <property type="match status" value="1"/>
</dbReference>
<dbReference type="PRINTS" id="PR00735">
    <property type="entry name" value="GLHYDRLASE8"/>
</dbReference>
<protein>
    <submittedName>
        <fullName evidence="4">Glycoside hydrolase</fullName>
    </submittedName>
</protein>
<dbReference type="EMBL" id="PGTK01000001">
    <property type="protein sequence ID" value="PJF32269.1"/>
    <property type="molecule type" value="Genomic_DNA"/>
</dbReference>
<evidence type="ECO:0000256" key="1">
    <source>
        <dbReference type="ARBA" id="ARBA00009209"/>
    </source>
</evidence>
<accession>A0A2M8P3Z6</accession>
<dbReference type="SUPFAM" id="SSF48208">
    <property type="entry name" value="Six-hairpin glycosidases"/>
    <property type="match status" value="1"/>
</dbReference>
<evidence type="ECO:0000256" key="2">
    <source>
        <dbReference type="ARBA" id="ARBA00022801"/>
    </source>
</evidence>
<dbReference type="Gene3D" id="1.50.10.10">
    <property type="match status" value="1"/>
</dbReference>
<gene>
    <name evidence="4" type="ORF">CUN51_01180</name>
</gene>
<comment type="caution">
    <text evidence="4">The sequence shown here is derived from an EMBL/GenBank/DDBJ whole genome shotgun (WGS) entry which is preliminary data.</text>
</comment>
<dbReference type="GO" id="GO:0004553">
    <property type="term" value="F:hydrolase activity, hydrolyzing O-glycosyl compounds"/>
    <property type="evidence" value="ECO:0007669"/>
    <property type="project" value="InterPro"/>
</dbReference>